<sequence>MQVWIDYDAVKKRVVVALAPMGVTRPRIPLLSTHLDLSLVFMDQMYVGFSASNGLLQSSQYILGWSFNIDGQAQKLDITRLPPVPRRKQPKERHGQTIGSTVGMVMVALITLFGGLYIVRRKRYDEIREDWEKEYGPQRSPTRICTKPLKLSKIKPFFDQVDLGRFIEAPFRNLKLKLPSNAYPMNRCRG</sequence>
<keyword evidence="3" id="KW-0812">Transmembrane</keyword>
<keyword evidence="3" id="KW-1133">Transmembrane helix</keyword>
<feature type="transmembrane region" description="Helical" evidence="3">
    <location>
        <begin position="98"/>
        <end position="119"/>
    </location>
</feature>
<evidence type="ECO:0000313" key="6">
    <source>
        <dbReference type="Proteomes" id="UP001417504"/>
    </source>
</evidence>
<dbReference type="AlphaFoldDB" id="A0AAP0J016"/>
<gene>
    <name evidence="5" type="ORF">Sjap_013519</name>
</gene>
<dbReference type="PANTHER" id="PTHR32401:SF50">
    <property type="entry name" value="OS07G0133000 PROTEIN"/>
    <property type="match status" value="1"/>
</dbReference>
<feature type="domain" description="Legume lectin" evidence="4">
    <location>
        <begin position="1"/>
        <end position="81"/>
    </location>
</feature>
<keyword evidence="6" id="KW-1185">Reference proteome</keyword>
<dbReference type="PANTHER" id="PTHR32401">
    <property type="entry name" value="CONCANAVALIN A-LIKE LECTIN FAMILY PROTEIN"/>
    <property type="match status" value="1"/>
</dbReference>
<keyword evidence="2" id="KW-0430">Lectin</keyword>
<evidence type="ECO:0000256" key="2">
    <source>
        <dbReference type="ARBA" id="ARBA00022734"/>
    </source>
</evidence>
<dbReference type="Proteomes" id="UP001417504">
    <property type="component" value="Unassembled WGS sequence"/>
</dbReference>
<name>A0AAP0J016_9MAGN</name>
<dbReference type="InterPro" id="IPR013320">
    <property type="entry name" value="ConA-like_dom_sf"/>
</dbReference>
<dbReference type="InterPro" id="IPR050258">
    <property type="entry name" value="Leguminous_Lectin"/>
</dbReference>
<accession>A0AAP0J016</accession>
<proteinExistence type="inferred from homology"/>
<dbReference type="GO" id="GO:0030246">
    <property type="term" value="F:carbohydrate binding"/>
    <property type="evidence" value="ECO:0007669"/>
    <property type="project" value="UniProtKB-KW"/>
</dbReference>
<comment type="caution">
    <text evidence="5">The sequence shown here is derived from an EMBL/GenBank/DDBJ whole genome shotgun (WGS) entry which is preliminary data.</text>
</comment>
<comment type="similarity">
    <text evidence="1">Belongs to the leguminous lectin family.</text>
</comment>
<evidence type="ECO:0000313" key="5">
    <source>
        <dbReference type="EMBL" id="KAK9123917.1"/>
    </source>
</evidence>
<dbReference type="EMBL" id="JBBNAE010000005">
    <property type="protein sequence ID" value="KAK9123917.1"/>
    <property type="molecule type" value="Genomic_DNA"/>
</dbReference>
<evidence type="ECO:0000259" key="4">
    <source>
        <dbReference type="Pfam" id="PF00139"/>
    </source>
</evidence>
<dbReference type="Gene3D" id="2.60.120.200">
    <property type="match status" value="1"/>
</dbReference>
<organism evidence="5 6">
    <name type="scientific">Stephania japonica</name>
    <dbReference type="NCBI Taxonomy" id="461633"/>
    <lineage>
        <taxon>Eukaryota</taxon>
        <taxon>Viridiplantae</taxon>
        <taxon>Streptophyta</taxon>
        <taxon>Embryophyta</taxon>
        <taxon>Tracheophyta</taxon>
        <taxon>Spermatophyta</taxon>
        <taxon>Magnoliopsida</taxon>
        <taxon>Ranunculales</taxon>
        <taxon>Menispermaceae</taxon>
        <taxon>Menispermoideae</taxon>
        <taxon>Cissampelideae</taxon>
        <taxon>Stephania</taxon>
    </lineage>
</organism>
<keyword evidence="3" id="KW-0472">Membrane</keyword>
<dbReference type="Pfam" id="PF00139">
    <property type="entry name" value="Lectin_legB"/>
    <property type="match status" value="1"/>
</dbReference>
<evidence type="ECO:0000256" key="1">
    <source>
        <dbReference type="ARBA" id="ARBA00007606"/>
    </source>
</evidence>
<protein>
    <recommendedName>
        <fullName evidence="4">Legume lectin domain-containing protein</fullName>
    </recommendedName>
</protein>
<dbReference type="SUPFAM" id="SSF49899">
    <property type="entry name" value="Concanavalin A-like lectins/glucanases"/>
    <property type="match status" value="1"/>
</dbReference>
<evidence type="ECO:0000256" key="3">
    <source>
        <dbReference type="SAM" id="Phobius"/>
    </source>
</evidence>
<reference evidence="5 6" key="1">
    <citation type="submission" date="2024-01" db="EMBL/GenBank/DDBJ databases">
        <title>Genome assemblies of Stephania.</title>
        <authorList>
            <person name="Yang L."/>
        </authorList>
    </citation>
    <scope>NUCLEOTIDE SEQUENCE [LARGE SCALE GENOMIC DNA]</scope>
    <source>
        <strain evidence="5">QJT</strain>
        <tissue evidence="5">Leaf</tissue>
    </source>
</reference>
<dbReference type="InterPro" id="IPR001220">
    <property type="entry name" value="Legume_lectin_dom"/>
</dbReference>